<reference evidence="2" key="2">
    <citation type="submission" date="2021-03" db="UniProtKB">
        <authorList>
            <consortium name="EnsemblPlants"/>
        </authorList>
    </citation>
    <scope>IDENTIFICATION</scope>
</reference>
<evidence type="ECO:0000256" key="1">
    <source>
        <dbReference type="SAM" id="MobiDB-lite"/>
    </source>
</evidence>
<name>A0A803NL15_CANSA</name>
<accession>A0A803NL15</accession>
<dbReference type="AlphaFoldDB" id="A0A803NL15"/>
<dbReference type="Proteomes" id="UP000596661">
    <property type="component" value="Chromosome 1"/>
</dbReference>
<dbReference type="EMBL" id="UZAU01000073">
    <property type="status" value="NOT_ANNOTATED_CDS"/>
    <property type="molecule type" value="Genomic_DNA"/>
</dbReference>
<proteinExistence type="predicted"/>
<feature type="region of interest" description="Disordered" evidence="1">
    <location>
        <begin position="69"/>
        <end position="98"/>
    </location>
</feature>
<evidence type="ECO:0000313" key="2">
    <source>
        <dbReference type="EnsemblPlants" id="cds.evm.model.01.2402"/>
    </source>
</evidence>
<dbReference type="Gramene" id="evm.model.01.2402">
    <property type="protein sequence ID" value="cds.evm.model.01.2402"/>
    <property type="gene ID" value="evm.TU.01.2402"/>
</dbReference>
<keyword evidence="3" id="KW-1185">Reference proteome</keyword>
<organism evidence="2 3">
    <name type="scientific">Cannabis sativa</name>
    <name type="common">Hemp</name>
    <name type="synonym">Marijuana</name>
    <dbReference type="NCBI Taxonomy" id="3483"/>
    <lineage>
        <taxon>Eukaryota</taxon>
        <taxon>Viridiplantae</taxon>
        <taxon>Streptophyta</taxon>
        <taxon>Embryophyta</taxon>
        <taxon>Tracheophyta</taxon>
        <taxon>Spermatophyta</taxon>
        <taxon>Magnoliopsida</taxon>
        <taxon>eudicotyledons</taxon>
        <taxon>Gunneridae</taxon>
        <taxon>Pentapetalae</taxon>
        <taxon>rosids</taxon>
        <taxon>fabids</taxon>
        <taxon>Rosales</taxon>
        <taxon>Cannabaceae</taxon>
        <taxon>Cannabis</taxon>
    </lineage>
</organism>
<dbReference type="EnsemblPlants" id="evm.model.01.2402">
    <property type="protein sequence ID" value="cds.evm.model.01.2402"/>
    <property type="gene ID" value="evm.TU.01.2402"/>
</dbReference>
<reference evidence="2" key="1">
    <citation type="submission" date="2018-11" db="EMBL/GenBank/DDBJ databases">
        <authorList>
            <person name="Grassa J C."/>
        </authorList>
    </citation>
    <scope>NUCLEOTIDE SEQUENCE [LARGE SCALE GENOMIC DNA]</scope>
</reference>
<sequence>MVNKRRTLAKTSLSSCLPQDHMIENPDVRLSITTGISMNSTDVANPTILVGIINLATTTGQVDTTYLVGPNGQPLLPREDSPLAPHTEGMANMGQPPP</sequence>
<evidence type="ECO:0000313" key="3">
    <source>
        <dbReference type="Proteomes" id="UP000596661"/>
    </source>
</evidence>
<protein>
    <submittedName>
        <fullName evidence="2">Uncharacterized protein</fullName>
    </submittedName>
</protein>